<feature type="active site" evidence="19">
    <location>
        <position position="167"/>
    </location>
</feature>
<evidence type="ECO:0000256" key="12">
    <source>
        <dbReference type="ARBA" id="ARBA00022960"/>
    </source>
</evidence>
<evidence type="ECO:0000256" key="2">
    <source>
        <dbReference type="ARBA" id="ARBA00003921"/>
    </source>
</evidence>
<keyword evidence="16 19" id="KW-0961">Cell wall biogenesis/degradation</keyword>
<evidence type="ECO:0000256" key="5">
    <source>
        <dbReference type="ARBA" id="ARBA00012518"/>
    </source>
</evidence>
<comment type="similarity">
    <text evidence="19">Belongs to the MurB family.</text>
</comment>
<name>W0SHI8_9PROT</name>
<comment type="subcellular location">
    <subcellularLocation>
        <location evidence="3 19">Cytoplasm</location>
    </subcellularLocation>
</comment>
<keyword evidence="14 19" id="KW-0560">Oxidoreductase</keyword>
<dbReference type="InterPro" id="IPR006094">
    <property type="entry name" value="Oxid_FAD_bind_N"/>
</dbReference>
<dbReference type="EC" id="1.3.1.98" evidence="5 19"/>
<sequence>MAEVLRGELRQHEPMAGHVSWRAGGAVARAYFPADLDDLAAFLAGLRHDESLLMVGLGSNLLIRDGGFDGTAIFTHGVLDTLRREADGSFYAEAGVASPKLARFVGNQGCAEAEFLAGIPGTVGGALAMNAGCHGGETWRYVERVLMLNRDGEQVIRTPEDFAIGYRHVGLKSASDEIFAAAWFRFPAGDAAAARARLRELLERRIATQPLAVPNAGSVFRNPPGDHAARLIEAAGLKGTQIDGAQVSEKHANFIVNPKGAASASAIEMLIGRVQAEVAEKFGVSLVREVRILGARSGQSGMYGEGV</sequence>
<evidence type="ECO:0000313" key="22">
    <source>
        <dbReference type="Proteomes" id="UP000031637"/>
    </source>
</evidence>
<dbReference type="Pfam" id="PF02873">
    <property type="entry name" value="MurB_C"/>
    <property type="match status" value="1"/>
</dbReference>
<dbReference type="GO" id="GO:0009252">
    <property type="term" value="P:peptidoglycan biosynthetic process"/>
    <property type="evidence" value="ECO:0007669"/>
    <property type="project" value="UniProtKB-UniRule"/>
</dbReference>
<evidence type="ECO:0000256" key="7">
    <source>
        <dbReference type="ARBA" id="ARBA00022490"/>
    </source>
</evidence>
<feature type="active site" evidence="19">
    <location>
        <position position="289"/>
    </location>
</feature>
<accession>W0SHI8</accession>
<dbReference type="NCBIfam" id="NF010480">
    <property type="entry name" value="PRK13905.1"/>
    <property type="match status" value="1"/>
</dbReference>
<reference evidence="21 22" key="1">
    <citation type="journal article" date="2014" name="Syst. Appl. Microbiol.">
        <title>Complete genomes of freshwater sulfur oxidizers Sulfuricella denitrificans skB26 and Sulfuritalea hydrogenivorans sk43H: genetic insights into the sulfur oxidation pathway of betaproteobacteria.</title>
        <authorList>
            <person name="Watanabe T."/>
            <person name="Kojima H."/>
            <person name="Fukui M."/>
        </authorList>
    </citation>
    <scope>NUCLEOTIDE SEQUENCE [LARGE SCALE GENOMIC DNA]</scope>
    <source>
        <strain evidence="21">DSM22779</strain>
    </source>
</reference>
<keyword evidence="9 19" id="KW-0285">Flavoprotein</keyword>
<keyword evidence="15 19" id="KW-0131">Cell cycle</keyword>
<dbReference type="GO" id="GO:0008360">
    <property type="term" value="P:regulation of cell shape"/>
    <property type="evidence" value="ECO:0007669"/>
    <property type="project" value="UniProtKB-KW"/>
</dbReference>
<evidence type="ECO:0000256" key="6">
    <source>
        <dbReference type="ARBA" id="ARBA00015188"/>
    </source>
</evidence>
<dbReference type="GO" id="GO:0071555">
    <property type="term" value="P:cell wall organization"/>
    <property type="evidence" value="ECO:0007669"/>
    <property type="project" value="UniProtKB-KW"/>
</dbReference>
<gene>
    <name evidence="19" type="primary">murB</name>
    <name evidence="21" type="ORF">SUTH_03071</name>
</gene>
<evidence type="ECO:0000256" key="16">
    <source>
        <dbReference type="ARBA" id="ARBA00023316"/>
    </source>
</evidence>
<dbReference type="Gene3D" id="3.30.465.10">
    <property type="match status" value="1"/>
</dbReference>
<dbReference type="PANTHER" id="PTHR21071">
    <property type="entry name" value="UDP-N-ACETYLENOLPYRUVOYLGLUCOSAMINE REDUCTASE"/>
    <property type="match status" value="1"/>
</dbReference>
<dbReference type="GO" id="GO:0051301">
    <property type="term" value="P:cell division"/>
    <property type="evidence" value="ECO:0007669"/>
    <property type="project" value="UniProtKB-KW"/>
</dbReference>
<evidence type="ECO:0000256" key="4">
    <source>
        <dbReference type="ARBA" id="ARBA00004752"/>
    </source>
</evidence>
<evidence type="ECO:0000256" key="15">
    <source>
        <dbReference type="ARBA" id="ARBA00023306"/>
    </source>
</evidence>
<dbReference type="UniPathway" id="UPA00219"/>
<evidence type="ECO:0000313" key="21">
    <source>
        <dbReference type="EMBL" id="BAO30849.1"/>
    </source>
</evidence>
<dbReference type="NCBIfam" id="TIGR00179">
    <property type="entry name" value="murB"/>
    <property type="match status" value="1"/>
</dbReference>
<dbReference type="InterPro" id="IPR016167">
    <property type="entry name" value="FAD-bd_PCMH_sub1"/>
</dbReference>
<dbReference type="HAMAP" id="MF_00037">
    <property type="entry name" value="MurB"/>
    <property type="match status" value="1"/>
</dbReference>
<evidence type="ECO:0000256" key="9">
    <source>
        <dbReference type="ARBA" id="ARBA00022630"/>
    </source>
</evidence>
<feature type="active site" description="Proton donor" evidence="19">
    <location>
        <position position="218"/>
    </location>
</feature>
<dbReference type="GO" id="GO:0005829">
    <property type="term" value="C:cytosol"/>
    <property type="evidence" value="ECO:0007669"/>
    <property type="project" value="TreeGrafter"/>
</dbReference>
<evidence type="ECO:0000256" key="3">
    <source>
        <dbReference type="ARBA" id="ARBA00004496"/>
    </source>
</evidence>
<dbReference type="InterPro" id="IPR036635">
    <property type="entry name" value="MurB_C_sf"/>
</dbReference>
<evidence type="ECO:0000256" key="14">
    <source>
        <dbReference type="ARBA" id="ARBA00023002"/>
    </source>
</evidence>
<dbReference type="InterPro" id="IPR036318">
    <property type="entry name" value="FAD-bd_PCMH-like_sf"/>
</dbReference>
<dbReference type="InterPro" id="IPR016169">
    <property type="entry name" value="FAD-bd_PCMH_sub2"/>
</dbReference>
<comment type="function">
    <text evidence="2 19">Cell wall formation.</text>
</comment>
<keyword evidence="10 19" id="KW-0274">FAD</keyword>
<dbReference type="Proteomes" id="UP000031637">
    <property type="component" value="Chromosome"/>
</dbReference>
<keyword evidence="7 19" id="KW-0963">Cytoplasm</keyword>
<keyword evidence="22" id="KW-1185">Reference proteome</keyword>
<dbReference type="Gene3D" id="3.90.78.10">
    <property type="entry name" value="UDP-N-acetylenolpyruvoylglucosamine reductase, C-terminal domain"/>
    <property type="match status" value="1"/>
</dbReference>
<dbReference type="OrthoDB" id="9804753at2"/>
<organism evidence="21 22">
    <name type="scientific">Sulfuritalea hydrogenivorans sk43H</name>
    <dbReference type="NCBI Taxonomy" id="1223802"/>
    <lineage>
        <taxon>Bacteria</taxon>
        <taxon>Pseudomonadati</taxon>
        <taxon>Pseudomonadota</taxon>
        <taxon>Betaproteobacteria</taxon>
        <taxon>Nitrosomonadales</taxon>
        <taxon>Sterolibacteriaceae</taxon>
        <taxon>Sulfuritalea</taxon>
    </lineage>
</organism>
<dbReference type="Gene3D" id="3.30.43.10">
    <property type="entry name" value="Uridine Diphospho-n-acetylenolpyruvylglucosamine Reductase, domain 2"/>
    <property type="match status" value="1"/>
</dbReference>
<evidence type="ECO:0000256" key="1">
    <source>
        <dbReference type="ARBA" id="ARBA00001974"/>
    </source>
</evidence>
<dbReference type="STRING" id="1223802.SUTH_03071"/>
<dbReference type="Pfam" id="PF01565">
    <property type="entry name" value="FAD_binding_4"/>
    <property type="match status" value="1"/>
</dbReference>
<dbReference type="EMBL" id="AP012547">
    <property type="protein sequence ID" value="BAO30849.1"/>
    <property type="molecule type" value="Genomic_DNA"/>
</dbReference>
<dbReference type="SUPFAM" id="SSF56194">
    <property type="entry name" value="Uridine diphospho-N-Acetylenolpyruvylglucosamine reductase, MurB, C-terminal domain"/>
    <property type="match status" value="1"/>
</dbReference>
<evidence type="ECO:0000256" key="17">
    <source>
        <dbReference type="ARBA" id="ARBA00031026"/>
    </source>
</evidence>
<dbReference type="AlphaFoldDB" id="W0SHI8"/>
<dbReference type="InterPro" id="IPR016166">
    <property type="entry name" value="FAD-bd_PCMH"/>
</dbReference>
<dbReference type="InterPro" id="IPR003170">
    <property type="entry name" value="MurB"/>
</dbReference>
<proteinExistence type="inferred from homology"/>
<evidence type="ECO:0000256" key="13">
    <source>
        <dbReference type="ARBA" id="ARBA00022984"/>
    </source>
</evidence>
<dbReference type="PANTHER" id="PTHR21071:SF4">
    <property type="entry name" value="UDP-N-ACETYLENOLPYRUVOYLGLUCOSAMINE REDUCTASE"/>
    <property type="match status" value="1"/>
</dbReference>
<evidence type="ECO:0000256" key="18">
    <source>
        <dbReference type="ARBA" id="ARBA00048914"/>
    </source>
</evidence>
<evidence type="ECO:0000256" key="10">
    <source>
        <dbReference type="ARBA" id="ARBA00022827"/>
    </source>
</evidence>
<dbReference type="PROSITE" id="PS51387">
    <property type="entry name" value="FAD_PCMH"/>
    <property type="match status" value="1"/>
</dbReference>
<dbReference type="KEGG" id="shd:SUTH_03071"/>
<comment type="pathway">
    <text evidence="4 19">Cell wall biogenesis; peptidoglycan biosynthesis.</text>
</comment>
<keyword evidence="12 19" id="KW-0133">Cell shape</keyword>
<protein>
    <recommendedName>
        <fullName evidence="6 19">UDP-N-acetylenolpyruvoylglucosamine reductase</fullName>
        <ecNumber evidence="5 19">1.3.1.98</ecNumber>
    </recommendedName>
    <alternativeName>
        <fullName evidence="17 19">UDP-N-acetylmuramate dehydrogenase</fullName>
    </alternativeName>
</protein>
<evidence type="ECO:0000256" key="19">
    <source>
        <dbReference type="HAMAP-Rule" id="MF_00037"/>
    </source>
</evidence>
<evidence type="ECO:0000256" key="8">
    <source>
        <dbReference type="ARBA" id="ARBA00022618"/>
    </source>
</evidence>
<dbReference type="GO" id="GO:0071949">
    <property type="term" value="F:FAD binding"/>
    <property type="evidence" value="ECO:0007669"/>
    <property type="project" value="InterPro"/>
</dbReference>
<keyword evidence="11 19" id="KW-0521">NADP</keyword>
<dbReference type="InterPro" id="IPR011601">
    <property type="entry name" value="MurB_C"/>
</dbReference>
<dbReference type="RefSeq" id="WP_041100455.1">
    <property type="nucleotide sequence ID" value="NZ_AP012547.1"/>
</dbReference>
<comment type="cofactor">
    <cofactor evidence="1 19">
        <name>FAD</name>
        <dbReference type="ChEBI" id="CHEBI:57692"/>
    </cofactor>
</comment>
<evidence type="ECO:0000256" key="11">
    <source>
        <dbReference type="ARBA" id="ARBA00022857"/>
    </source>
</evidence>
<keyword evidence="13 19" id="KW-0573">Peptidoglycan synthesis</keyword>
<comment type="catalytic activity">
    <reaction evidence="18 19">
        <text>UDP-N-acetyl-alpha-D-muramate + NADP(+) = UDP-N-acetyl-3-O-(1-carboxyvinyl)-alpha-D-glucosamine + NADPH + H(+)</text>
        <dbReference type="Rhea" id="RHEA:12248"/>
        <dbReference type="ChEBI" id="CHEBI:15378"/>
        <dbReference type="ChEBI" id="CHEBI:57783"/>
        <dbReference type="ChEBI" id="CHEBI:58349"/>
        <dbReference type="ChEBI" id="CHEBI:68483"/>
        <dbReference type="ChEBI" id="CHEBI:70757"/>
        <dbReference type="EC" id="1.3.1.98"/>
    </reaction>
</comment>
<dbReference type="SUPFAM" id="SSF56176">
    <property type="entry name" value="FAD-binding/transporter-associated domain-like"/>
    <property type="match status" value="1"/>
</dbReference>
<feature type="domain" description="FAD-binding PCMH-type" evidence="20">
    <location>
        <begin position="23"/>
        <end position="211"/>
    </location>
</feature>
<dbReference type="HOGENOM" id="CLU_035304_1_1_4"/>
<dbReference type="GO" id="GO:0008762">
    <property type="term" value="F:UDP-N-acetylmuramate dehydrogenase activity"/>
    <property type="evidence" value="ECO:0007669"/>
    <property type="project" value="UniProtKB-UniRule"/>
</dbReference>
<keyword evidence="8 19" id="KW-0132">Cell division</keyword>
<evidence type="ECO:0000259" key="20">
    <source>
        <dbReference type="PROSITE" id="PS51387"/>
    </source>
</evidence>